<feature type="signal peptide" evidence="2">
    <location>
        <begin position="1"/>
        <end position="29"/>
    </location>
</feature>
<feature type="region of interest" description="Disordered" evidence="1">
    <location>
        <begin position="31"/>
        <end position="69"/>
    </location>
</feature>
<evidence type="ECO:0000256" key="1">
    <source>
        <dbReference type="SAM" id="MobiDB-lite"/>
    </source>
</evidence>
<dbReference type="AlphaFoldDB" id="A0A9X1Y6C1"/>
<gene>
    <name evidence="3" type="ORF">M0638_06025</name>
</gene>
<comment type="caution">
    <text evidence="3">The sequence shown here is derived from an EMBL/GenBank/DDBJ whole genome shotgun (WGS) entry which is preliminary data.</text>
</comment>
<feature type="compositionally biased region" description="Low complexity" evidence="1">
    <location>
        <begin position="35"/>
        <end position="51"/>
    </location>
</feature>
<evidence type="ECO:0000313" key="4">
    <source>
        <dbReference type="Proteomes" id="UP001139516"/>
    </source>
</evidence>
<dbReference type="Proteomes" id="UP001139516">
    <property type="component" value="Unassembled WGS sequence"/>
</dbReference>
<sequence>MSHADMPHRAARPILAALLLLLTPSPGWTQRLDHAPNPFAGGAPGGTAPTTPSHPAPTAPATAVPAPADTPARRFTSLRAARRACGEDPVVWANLNSRALHEAGSPYFGRTRRGAYLCRSEAERDGFRLPERDGGRATGTGGRDGGARRGDASQPAERAAPRHDGS</sequence>
<evidence type="ECO:0000256" key="2">
    <source>
        <dbReference type="SAM" id="SignalP"/>
    </source>
</evidence>
<protein>
    <submittedName>
        <fullName evidence="3">Uncharacterized protein</fullName>
    </submittedName>
</protein>
<feature type="chain" id="PRO_5040738147" evidence="2">
    <location>
        <begin position="30"/>
        <end position="166"/>
    </location>
</feature>
<feature type="compositionally biased region" description="Basic and acidic residues" evidence="1">
    <location>
        <begin position="121"/>
        <end position="135"/>
    </location>
</feature>
<reference evidence="3" key="1">
    <citation type="submission" date="2022-04" db="EMBL/GenBank/DDBJ databases">
        <title>Roseomonas acroporae sp. nov., isolated from coral Acropora digitifera.</title>
        <authorList>
            <person name="Sun H."/>
        </authorList>
    </citation>
    <scope>NUCLEOTIDE SEQUENCE</scope>
    <source>
        <strain evidence="3">NAR14</strain>
    </source>
</reference>
<dbReference type="RefSeq" id="WP_248666058.1">
    <property type="nucleotide sequence ID" value="NZ_JALPRX010000022.1"/>
</dbReference>
<keyword evidence="4" id="KW-1185">Reference proteome</keyword>
<name>A0A9X1Y6C1_9PROT</name>
<feature type="compositionally biased region" description="Low complexity" evidence="1">
    <location>
        <begin position="59"/>
        <end position="69"/>
    </location>
</feature>
<dbReference type="EMBL" id="JALPRX010000022">
    <property type="protein sequence ID" value="MCK8783937.1"/>
    <property type="molecule type" value="Genomic_DNA"/>
</dbReference>
<proteinExistence type="predicted"/>
<organism evidence="3 4">
    <name type="scientific">Roseomonas acroporae</name>
    <dbReference type="NCBI Taxonomy" id="2937791"/>
    <lineage>
        <taxon>Bacteria</taxon>
        <taxon>Pseudomonadati</taxon>
        <taxon>Pseudomonadota</taxon>
        <taxon>Alphaproteobacteria</taxon>
        <taxon>Acetobacterales</taxon>
        <taxon>Roseomonadaceae</taxon>
        <taxon>Roseomonas</taxon>
    </lineage>
</organism>
<evidence type="ECO:0000313" key="3">
    <source>
        <dbReference type="EMBL" id="MCK8783937.1"/>
    </source>
</evidence>
<feature type="region of interest" description="Disordered" evidence="1">
    <location>
        <begin position="121"/>
        <end position="166"/>
    </location>
</feature>
<keyword evidence="2" id="KW-0732">Signal</keyword>
<accession>A0A9X1Y6C1</accession>